<comment type="pathway">
    <text evidence="13">Steroid biosynthesis; estrogen biosynthesis.</text>
</comment>
<dbReference type="Proteomes" id="UP000694846">
    <property type="component" value="Unplaced"/>
</dbReference>
<name>A0A2S2PW84_9HEMI</name>
<organism evidence="27">
    <name type="scientific">Sipha flava</name>
    <name type="common">yellow sugarcane aphid</name>
    <dbReference type="NCBI Taxonomy" id="143950"/>
    <lineage>
        <taxon>Eukaryota</taxon>
        <taxon>Metazoa</taxon>
        <taxon>Ecdysozoa</taxon>
        <taxon>Arthropoda</taxon>
        <taxon>Hexapoda</taxon>
        <taxon>Insecta</taxon>
        <taxon>Pterygota</taxon>
        <taxon>Neoptera</taxon>
        <taxon>Paraneoptera</taxon>
        <taxon>Hemiptera</taxon>
        <taxon>Sternorrhyncha</taxon>
        <taxon>Aphidomorpha</taxon>
        <taxon>Aphidoidea</taxon>
        <taxon>Aphididae</taxon>
        <taxon>Sipha</taxon>
    </lineage>
</organism>
<evidence type="ECO:0000256" key="19">
    <source>
        <dbReference type="ARBA" id="ARBA00066822"/>
    </source>
</evidence>
<evidence type="ECO:0000256" key="15">
    <source>
        <dbReference type="ARBA" id="ARBA00050232"/>
    </source>
</evidence>
<dbReference type="PRINTS" id="PR00080">
    <property type="entry name" value="SDRFAMILY"/>
</dbReference>
<evidence type="ECO:0000259" key="26">
    <source>
        <dbReference type="SMART" id="SM00822"/>
    </source>
</evidence>
<dbReference type="GO" id="GO:0047035">
    <property type="term" value="F:testosterone dehydrogenase (NAD+) activity"/>
    <property type="evidence" value="ECO:0007669"/>
    <property type="project" value="UniProtKB-EC"/>
</dbReference>
<dbReference type="GO" id="GO:0005759">
    <property type="term" value="C:mitochondrial matrix"/>
    <property type="evidence" value="ECO:0007669"/>
    <property type="project" value="UniProtKB-SubCell"/>
</dbReference>
<accession>A0A2S2PW84</accession>
<evidence type="ECO:0000256" key="18">
    <source>
        <dbReference type="ARBA" id="ARBA00065174"/>
    </source>
</evidence>
<keyword evidence="10" id="KW-0443">Lipid metabolism</keyword>
<evidence type="ECO:0000256" key="12">
    <source>
        <dbReference type="ARBA" id="ARBA00023160"/>
    </source>
</evidence>
<dbReference type="SMART" id="SM00822">
    <property type="entry name" value="PKS_KR"/>
    <property type="match status" value="1"/>
</dbReference>
<dbReference type="PROSITE" id="PS00061">
    <property type="entry name" value="ADH_SHORT"/>
    <property type="match status" value="1"/>
</dbReference>
<evidence type="ECO:0000256" key="17">
    <source>
        <dbReference type="ARBA" id="ARBA00052680"/>
    </source>
</evidence>
<evidence type="ECO:0000313" key="29">
    <source>
        <dbReference type="RefSeq" id="XP_025418590.1"/>
    </source>
</evidence>
<dbReference type="GO" id="GO:0004303">
    <property type="term" value="F:estradiol 17-beta-dehydrogenase [NAD(P)+] activity"/>
    <property type="evidence" value="ECO:0007669"/>
    <property type="project" value="UniProtKB-EC"/>
</dbReference>
<evidence type="ECO:0000256" key="14">
    <source>
        <dbReference type="ARBA" id="ARBA00049069"/>
    </source>
</evidence>
<evidence type="ECO:0000256" key="16">
    <source>
        <dbReference type="ARBA" id="ARBA00050435"/>
    </source>
</evidence>
<evidence type="ECO:0000256" key="25">
    <source>
        <dbReference type="ARBA" id="ARBA00083258"/>
    </source>
</evidence>
<dbReference type="PANTHER" id="PTHR42760">
    <property type="entry name" value="SHORT-CHAIN DEHYDROGENASES/REDUCTASES FAMILY MEMBER"/>
    <property type="match status" value="1"/>
</dbReference>
<evidence type="ECO:0000256" key="11">
    <source>
        <dbReference type="ARBA" id="ARBA00023128"/>
    </source>
</evidence>
<dbReference type="Pfam" id="PF13561">
    <property type="entry name" value="adh_short_C2"/>
    <property type="match status" value="1"/>
</dbReference>
<dbReference type="EC" id="1.1.1.n12" evidence="4"/>
<keyword evidence="11" id="KW-0496">Mitochondrion</keyword>
<dbReference type="EMBL" id="GGMS01000508">
    <property type="protein sequence ID" value="MBY69711.1"/>
    <property type="molecule type" value="Transcribed_RNA"/>
</dbReference>
<evidence type="ECO:0000256" key="6">
    <source>
        <dbReference type="ARBA" id="ARBA00022553"/>
    </source>
</evidence>
<gene>
    <name evidence="27" type="primary">HSD17B8_1</name>
    <name evidence="29" type="synonym">LOC112689218</name>
    <name evidence="27" type="ORF">g.44548</name>
</gene>
<evidence type="ECO:0000256" key="21">
    <source>
        <dbReference type="ARBA" id="ARBA00077835"/>
    </source>
</evidence>
<keyword evidence="5" id="KW-0444">Lipid biosynthesis</keyword>
<comment type="catalytic activity">
    <reaction evidence="17">
        <text>a (3R)-3-hydroxyacyl-CoA + NAD(+) = a 3-oxoacyl-CoA + NADH + H(+)</text>
        <dbReference type="Rhea" id="RHEA:32711"/>
        <dbReference type="ChEBI" id="CHEBI:15378"/>
        <dbReference type="ChEBI" id="CHEBI:57319"/>
        <dbReference type="ChEBI" id="CHEBI:57540"/>
        <dbReference type="ChEBI" id="CHEBI:57945"/>
        <dbReference type="ChEBI" id="CHEBI:90726"/>
        <dbReference type="EC" id="1.1.1.n12"/>
    </reaction>
    <physiologicalReaction direction="left-to-right" evidence="17">
        <dbReference type="Rhea" id="RHEA:32712"/>
    </physiologicalReaction>
</comment>
<keyword evidence="12" id="KW-0275">Fatty acid biosynthesis</keyword>
<dbReference type="InterPro" id="IPR020904">
    <property type="entry name" value="Sc_DH/Rdtase_CS"/>
</dbReference>
<dbReference type="InterPro" id="IPR036291">
    <property type="entry name" value="NAD(P)-bd_dom_sf"/>
</dbReference>
<dbReference type="GO" id="GO:0008210">
    <property type="term" value="P:estrogen metabolic process"/>
    <property type="evidence" value="ECO:0007669"/>
    <property type="project" value="UniProtKB-ARBA"/>
</dbReference>
<reference evidence="27" key="1">
    <citation type="submission" date="2018-04" db="EMBL/GenBank/DDBJ databases">
        <title>Transcriptome assembly of Sipha flava.</title>
        <authorList>
            <person name="Scully E.D."/>
            <person name="Geib S.M."/>
            <person name="Palmer N.A."/>
            <person name="Koch K."/>
            <person name="Bradshaw J."/>
            <person name="Heng-Moss T."/>
            <person name="Sarath G."/>
        </authorList>
    </citation>
    <scope>NUCLEOTIDE SEQUENCE</scope>
</reference>
<evidence type="ECO:0000256" key="20">
    <source>
        <dbReference type="ARBA" id="ARBA00070911"/>
    </source>
</evidence>
<evidence type="ECO:0000256" key="9">
    <source>
        <dbReference type="ARBA" id="ARBA00023027"/>
    </source>
</evidence>
<keyword evidence="8" id="KW-0560">Oxidoreductase</keyword>
<comment type="catalytic activity">
    <reaction evidence="15">
        <text>testosterone + NAD(+) = androst-4-ene-3,17-dione + NADH + H(+)</text>
        <dbReference type="Rhea" id="RHEA:14929"/>
        <dbReference type="ChEBI" id="CHEBI:15378"/>
        <dbReference type="ChEBI" id="CHEBI:16422"/>
        <dbReference type="ChEBI" id="CHEBI:17347"/>
        <dbReference type="ChEBI" id="CHEBI:57540"/>
        <dbReference type="ChEBI" id="CHEBI:57945"/>
        <dbReference type="EC" id="1.1.1.239"/>
    </reaction>
    <physiologicalReaction direction="left-to-right" evidence="15">
        <dbReference type="Rhea" id="RHEA:14930"/>
    </physiologicalReaction>
</comment>
<evidence type="ECO:0000256" key="7">
    <source>
        <dbReference type="ARBA" id="ARBA00022832"/>
    </source>
</evidence>
<evidence type="ECO:0000256" key="13">
    <source>
        <dbReference type="ARBA" id="ARBA00037929"/>
    </source>
</evidence>
<comment type="pathway">
    <text evidence="2">Lipid metabolism; fatty acid biosynthesis.</text>
</comment>
<keyword evidence="28" id="KW-1185">Reference proteome</keyword>
<keyword evidence="9" id="KW-0520">NAD</keyword>
<comment type="catalytic activity">
    <reaction evidence="16">
        <text>17beta-hydroxy-5alpha-androstan-3-one + NAD(+) = 5alpha-androstan-3,17-dione + NADH + H(+)</text>
        <dbReference type="Rhea" id="RHEA:41992"/>
        <dbReference type="ChEBI" id="CHEBI:15378"/>
        <dbReference type="ChEBI" id="CHEBI:15994"/>
        <dbReference type="ChEBI" id="CHEBI:16330"/>
        <dbReference type="ChEBI" id="CHEBI:57540"/>
        <dbReference type="ChEBI" id="CHEBI:57945"/>
    </reaction>
    <physiologicalReaction direction="left-to-right" evidence="16">
        <dbReference type="Rhea" id="RHEA:41993"/>
    </physiologicalReaction>
</comment>
<dbReference type="PANTHER" id="PTHR42760:SF83">
    <property type="entry name" value="(3R)-3-HYDROXYACYL-COA DEHYDROGENASE"/>
    <property type="match status" value="1"/>
</dbReference>
<dbReference type="SUPFAM" id="SSF51735">
    <property type="entry name" value="NAD(P)-binding Rossmann-fold domains"/>
    <property type="match status" value="1"/>
</dbReference>
<dbReference type="FunFam" id="3.40.50.720:FF:000231">
    <property type="entry name" value="Estradiol 17-beta-dehydrogenase 8"/>
    <property type="match status" value="1"/>
</dbReference>
<evidence type="ECO:0000256" key="24">
    <source>
        <dbReference type="ARBA" id="ARBA00083097"/>
    </source>
</evidence>
<evidence type="ECO:0000313" key="27">
    <source>
        <dbReference type="EMBL" id="MBY69711.1"/>
    </source>
</evidence>
<evidence type="ECO:0000256" key="8">
    <source>
        <dbReference type="ARBA" id="ARBA00023002"/>
    </source>
</evidence>
<evidence type="ECO:0000256" key="5">
    <source>
        <dbReference type="ARBA" id="ARBA00022516"/>
    </source>
</evidence>
<dbReference type="AlphaFoldDB" id="A0A2S2PW84"/>
<proteinExistence type="inferred from homology"/>
<dbReference type="InterPro" id="IPR002347">
    <property type="entry name" value="SDR_fam"/>
</dbReference>
<dbReference type="PRINTS" id="PR00081">
    <property type="entry name" value="GDHRDH"/>
</dbReference>
<dbReference type="EC" id="1.1.1.239" evidence="19"/>
<evidence type="ECO:0000313" key="28">
    <source>
        <dbReference type="Proteomes" id="UP000694846"/>
    </source>
</evidence>
<dbReference type="GO" id="GO:0048038">
    <property type="term" value="F:quinone binding"/>
    <property type="evidence" value="ECO:0007669"/>
    <property type="project" value="TreeGrafter"/>
</dbReference>
<comment type="subcellular location">
    <subcellularLocation>
        <location evidence="1">Mitochondrion matrix</location>
    </subcellularLocation>
</comment>
<comment type="subunit">
    <text evidence="18">Heterotetramer with CBR4; contains two molecules of HSD17B8 and CBR4.</text>
</comment>
<evidence type="ECO:0000256" key="4">
    <source>
        <dbReference type="ARBA" id="ARBA00012456"/>
    </source>
</evidence>
<dbReference type="RefSeq" id="XP_025418590.1">
    <property type="nucleotide sequence ID" value="XM_025562805.1"/>
</dbReference>
<evidence type="ECO:0000256" key="10">
    <source>
        <dbReference type="ARBA" id="ARBA00023098"/>
    </source>
</evidence>
<comment type="similarity">
    <text evidence="3">Belongs to the short-chain dehydrogenases/reductases (SDR) family.</text>
</comment>
<evidence type="ECO:0000256" key="23">
    <source>
        <dbReference type="ARBA" id="ARBA00081936"/>
    </source>
</evidence>
<feature type="domain" description="Ketoreductase" evidence="26">
    <location>
        <begin position="5"/>
        <end position="188"/>
    </location>
</feature>
<dbReference type="InterPro" id="IPR057326">
    <property type="entry name" value="KR_dom"/>
</dbReference>
<keyword evidence="6" id="KW-0597">Phosphoprotein</keyword>
<evidence type="ECO:0000256" key="3">
    <source>
        <dbReference type="ARBA" id="ARBA00006484"/>
    </source>
</evidence>
<dbReference type="GO" id="GO:0006633">
    <property type="term" value="P:fatty acid biosynthetic process"/>
    <property type="evidence" value="ECO:0007669"/>
    <property type="project" value="UniProtKB-KW"/>
</dbReference>
<comment type="catalytic activity">
    <reaction evidence="14">
        <text>17beta-estradiol + NAD(+) = estrone + NADH + H(+)</text>
        <dbReference type="Rhea" id="RHEA:24612"/>
        <dbReference type="ChEBI" id="CHEBI:15378"/>
        <dbReference type="ChEBI" id="CHEBI:16469"/>
        <dbReference type="ChEBI" id="CHEBI:17263"/>
        <dbReference type="ChEBI" id="CHEBI:57540"/>
        <dbReference type="ChEBI" id="CHEBI:57945"/>
        <dbReference type="EC" id="1.1.1.62"/>
    </reaction>
    <physiologicalReaction direction="left-to-right" evidence="14">
        <dbReference type="Rhea" id="RHEA:24613"/>
    </physiologicalReaction>
    <physiologicalReaction direction="right-to-left" evidence="14">
        <dbReference type="Rhea" id="RHEA:24614"/>
    </physiologicalReaction>
</comment>
<keyword evidence="7" id="KW-0276">Fatty acid metabolism</keyword>
<evidence type="ECO:0000256" key="1">
    <source>
        <dbReference type="ARBA" id="ARBA00004305"/>
    </source>
</evidence>
<dbReference type="Gene3D" id="3.40.50.720">
    <property type="entry name" value="NAD(P)-binding Rossmann-like Domain"/>
    <property type="match status" value="1"/>
</dbReference>
<evidence type="ECO:0000256" key="22">
    <source>
        <dbReference type="ARBA" id="ARBA00081419"/>
    </source>
</evidence>
<sequence length="243" mass="25743">MLPGKLAFVTGAGGGIGRAICRLMAREGATIVAADVDIKNVQSTVAELAGDGHKSYCLDVSDAESVGTVMQQVFADYNGPPTVVVNAAGITRDNFLLKMSMQDFQSVFDVNVKGTFLVTQTICKELVNKNLPGSIVNIGSIVAQRGNIGQCNYSASKAAVEVFSKTVALEMARYNIRCNTVLPGFTITPMTDIVPDKVKDHFKSAIPLNRFADSAEIAETVIFLASEKSSYITGTSIAVSGGY</sequence>
<protein>
    <recommendedName>
        <fullName evidence="20">(3R)-3-hydroxyacyl-CoA dehydrogenase</fullName>
        <ecNumber evidence="19">1.1.1.239</ecNumber>
        <ecNumber evidence="4">1.1.1.n12</ecNumber>
    </recommendedName>
    <alternativeName>
        <fullName evidence="22">17-beta-hydroxysteroid dehydrogenase 8</fullName>
    </alternativeName>
    <alternativeName>
        <fullName evidence="21">3-ketoacyl-[acyl-carrier-protein] reductase alpha subunit</fullName>
    </alternativeName>
    <alternativeName>
        <fullName evidence="24">3-oxoacyl-[acyl-carrier-protein] reductase</fullName>
    </alternativeName>
    <alternativeName>
        <fullName evidence="25">Estradiol 17-beta-dehydrogenase 8</fullName>
    </alternativeName>
    <alternativeName>
        <fullName evidence="23">Testosterone 17-beta-dehydrogenase 8</fullName>
    </alternativeName>
</protein>
<reference evidence="29" key="2">
    <citation type="submission" date="2025-04" db="UniProtKB">
        <authorList>
            <consortium name="RefSeq"/>
        </authorList>
    </citation>
    <scope>IDENTIFICATION</scope>
    <source>
        <tissue evidence="29">Whole body</tissue>
    </source>
</reference>
<dbReference type="OrthoDB" id="1888931at2759"/>
<evidence type="ECO:0000256" key="2">
    <source>
        <dbReference type="ARBA" id="ARBA00005194"/>
    </source>
</evidence>